<dbReference type="HOGENOM" id="CLU_701927_0_0_9"/>
<dbReference type="PROSITE" id="PS50111">
    <property type="entry name" value="CHEMOTAXIS_TRANSDUC_2"/>
    <property type="match status" value="1"/>
</dbReference>
<dbReference type="PANTHER" id="PTHR43531">
    <property type="entry name" value="PROTEIN ICFG"/>
    <property type="match status" value="1"/>
</dbReference>
<dbReference type="SMART" id="SM00283">
    <property type="entry name" value="MA"/>
    <property type="match status" value="1"/>
</dbReference>
<dbReference type="KEGG" id="ddl:Desdi_3326"/>
<dbReference type="EMBL" id="CP003344">
    <property type="protein sequence ID" value="AGA70720.1"/>
    <property type="molecule type" value="Genomic_DNA"/>
</dbReference>
<evidence type="ECO:0000259" key="4">
    <source>
        <dbReference type="PROSITE" id="PS50111"/>
    </source>
</evidence>
<dbReference type="Gene3D" id="1.10.287.950">
    <property type="entry name" value="Methyl-accepting chemotaxis protein"/>
    <property type="match status" value="1"/>
</dbReference>
<dbReference type="GO" id="GO:0007165">
    <property type="term" value="P:signal transduction"/>
    <property type="evidence" value="ECO:0007669"/>
    <property type="project" value="UniProtKB-KW"/>
</dbReference>
<gene>
    <name evidence="5" type="ordered locus">Desdi_3326</name>
</gene>
<protein>
    <submittedName>
        <fullName evidence="5">Methyl-accepting chemotaxis protein</fullName>
    </submittedName>
</protein>
<proteinExistence type="inferred from homology"/>
<evidence type="ECO:0000256" key="2">
    <source>
        <dbReference type="ARBA" id="ARBA00029447"/>
    </source>
</evidence>
<comment type="similarity">
    <text evidence="2">Belongs to the methyl-accepting chemotaxis (MCP) protein family.</text>
</comment>
<dbReference type="OrthoDB" id="1808874at2"/>
<reference evidence="6" key="1">
    <citation type="submission" date="2012-02" db="EMBL/GenBank/DDBJ databases">
        <title>Complete sequence of Desulfitobacterium dichloroeliminans LMG P-21439.</title>
        <authorList>
            <person name="Lucas S."/>
            <person name="Han J."/>
            <person name="Lapidus A."/>
            <person name="Cheng J.-F."/>
            <person name="Goodwin L."/>
            <person name="Pitluck S."/>
            <person name="Peters L."/>
            <person name="Ovchinnikova G."/>
            <person name="Teshima H."/>
            <person name="Detter J.C."/>
            <person name="Han C."/>
            <person name="Tapia R."/>
            <person name="Land M."/>
            <person name="Hauser L."/>
            <person name="Kyrpides N."/>
            <person name="Ivanova N."/>
            <person name="Pagani I."/>
            <person name="Kruse T."/>
            <person name="de Vos W.M."/>
            <person name="Boon N."/>
            <person name="Smidt H."/>
            <person name="Woyke T."/>
        </authorList>
    </citation>
    <scope>NUCLEOTIDE SEQUENCE [LARGE SCALE GENOMIC DNA]</scope>
    <source>
        <strain evidence="6">LMG P-21439 / DCA1</strain>
    </source>
</reference>
<dbReference type="InterPro" id="IPR051310">
    <property type="entry name" value="MCP_chemotaxis"/>
</dbReference>
<sequence>MNTTLMKISTIGSSQAVADELHRVVSIYFGHKVEMKQRYSIKEMPTVLNDDLYIALPTRVEEASKYVKREKIFPLELIPEEMLYIRLARVPEGSNVVIFNNNSSQGKVIEKYLLEHEVNHVRYQIAPYAEMDDTQIRGILQAADYIVGMHGFVGNRDILWTKYGGYFDRNKVSVIEFNRTIKPEDILHLTEKVVEFNFNQILFNTQSISFDLNAHIEEVTSSMEGIVDFLAETNVGILEADNQVKKQVNRIDETMEITKELNINAQKIEELIDTIKMISDQTNLLALNAAIEAARAGDAGRGFAVVADEVKKLADKSKQSIQFIQQQVTNIKQTNNRTVPLLKFLASEITQMDEIINKILASSTINQTEAKSISEALTRVTRISEQLTSEFVAFSF</sequence>
<evidence type="ECO:0000313" key="5">
    <source>
        <dbReference type="EMBL" id="AGA70720.1"/>
    </source>
</evidence>
<accession>L0FCI2</accession>
<dbReference type="GO" id="GO:0004888">
    <property type="term" value="F:transmembrane signaling receptor activity"/>
    <property type="evidence" value="ECO:0007669"/>
    <property type="project" value="TreeGrafter"/>
</dbReference>
<dbReference type="AlphaFoldDB" id="L0FCI2"/>
<name>L0FCI2_DESDL</name>
<dbReference type="SUPFAM" id="SSF58104">
    <property type="entry name" value="Methyl-accepting chemotaxis protein (MCP) signaling domain"/>
    <property type="match status" value="1"/>
</dbReference>
<feature type="domain" description="Methyl-accepting transducer" evidence="4">
    <location>
        <begin position="214"/>
        <end position="389"/>
    </location>
</feature>
<dbReference type="GO" id="GO:0005886">
    <property type="term" value="C:plasma membrane"/>
    <property type="evidence" value="ECO:0007669"/>
    <property type="project" value="TreeGrafter"/>
</dbReference>
<keyword evidence="1" id="KW-0145">Chemotaxis</keyword>
<keyword evidence="3" id="KW-0807">Transducer</keyword>
<dbReference type="STRING" id="871963.Desdi_3326"/>
<dbReference type="RefSeq" id="WP_015263679.1">
    <property type="nucleotide sequence ID" value="NC_019903.1"/>
</dbReference>
<dbReference type="PANTHER" id="PTHR43531:SF11">
    <property type="entry name" value="METHYL-ACCEPTING CHEMOTAXIS PROTEIN 3"/>
    <property type="match status" value="1"/>
</dbReference>
<dbReference type="Proteomes" id="UP000010797">
    <property type="component" value="Chromosome"/>
</dbReference>
<dbReference type="Pfam" id="PF00015">
    <property type="entry name" value="MCPsignal"/>
    <property type="match status" value="1"/>
</dbReference>
<evidence type="ECO:0000256" key="3">
    <source>
        <dbReference type="PROSITE-ProRule" id="PRU00284"/>
    </source>
</evidence>
<dbReference type="eggNOG" id="COG0840">
    <property type="taxonomic scope" value="Bacteria"/>
</dbReference>
<evidence type="ECO:0000313" key="6">
    <source>
        <dbReference type="Proteomes" id="UP000010797"/>
    </source>
</evidence>
<organism evidence="5 6">
    <name type="scientific">Desulfitobacterium dichloroeliminans (strain LMG P-21439 / DCA1)</name>
    <dbReference type="NCBI Taxonomy" id="871963"/>
    <lineage>
        <taxon>Bacteria</taxon>
        <taxon>Bacillati</taxon>
        <taxon>Bacillota</taxon>
        <taxon>Clostridia</taxon>
        <taxon>Eubacteriales</taxon>
        <taxon>Desulfitobacteriaceae</taxon>
        <taxon>Desulfitobacterium</taxon>
    </lineage>
</organism>
<evidence type="ECO:0000256" key="1">
    <source>
        <dbReference type="ARBA" id="ARBA00022500"/>
    </source>
</evidence>
<dbReference type="InterPro" id="IPR004089">
    <property type="entry name" value="MCPsignal_dom"/>
</dbReference>
<keyword evidence="6" id="KW-1185">Reference proteome</keyword>
<dbReference type="GO" id="GO:0006935">
    <property type="term" value="P:chemotaxis"/>
    <property type="evidence" value="ECO:0007669"/>
    <property type="project" value="UniProtKB-KW"/>
</dbReference>